<keyword evidence="3" id="KW-1185">Reference proteome</keyword>
<dbReference type="Gene3D" id="3.10.180.10">
    <property type="entry name" value="2,3-Dihydroxybiphenyl 1,2-Dioxygenase, domain 1"/>
    <property type="match status" value="1"/>
</dbReference>
<name>A0ABW3L1G8_9BACI</name>
<evidence type="ECO:0000313" key="2">
    <source>
        <dbReference type="EMBL" id="MFD1019661.1"/>
    </source>
</evidence>
<dbReference type="Proteomes" id="UP001596990">
    <property type="component" value="Unassembled WGS sequence"/>
</dbReference>
<dbReference type="RefSeq" id="WP_386059909.1">
    <property type="nucleotide sequence ID" value="NZ_JBHTKL010000005.1"/>
</dbReference>
<comment type="caution">
    <text evidence="2">The sequence shown here is derived from an EMBL/GenBank/DDBJ whole genome shotgun (WGS) entry which is preliminary data.</text>
</comment>
<protein>
    <submittedName>
        <fullName evidence="2">VOC family protein</fullName>
    </submittedName>
</protein>
<gene>
    <name evidence="2" type="ORF">ACFQ2J_10805</name>
</gene>
<dbReference type="PROSITE" id="PS51819">
    <property type="entry name" value="VOC"/>
    <property type="match status" value="1"/>
</dbReference>
<dbReference type="InterPro" id="IPR037523">
    <property type="entry name" value="VOC_core"/>
</dbReference>
<organism evidence="2 3">
    <name type="scientific">Thalassobacillus hwangdonensis</name>
    <dbReference type="NCBI Taxonomy" id="546108"/>
    <lineage>
        <taxon>Bacteria</taxon>
        <taxon>Bacillati</taxon>
        <taxon>Bacillota</taxon>
        <taxon>Bacilli</taxon>
        <taxon>Bacillales</taxon>
        <taxon>Bacillaceae</taxon>
        <taxon>Thalassobacillus</taxon>
    </lineage>
</organism>
<feature type="domain" description="VOC" evidence="1">
    <location>
        <begin position="3"/>
        <end position="120"/>
    </location>
</feature>
<reference evidence="3" key="1">
    <citation type="journal article" date="2019" name="Int. J. Syst. Evol. Microbiol.">
        <title>The Global Catalogue of Microorganisms (GCM) 10K type strain sequencing project: providing services to taxonomists for standard genome sequencing and annotation.</title>
        <authorList>
            <consortium name="The Broad Institute Genomics Platform"/>
            <consortium name="The Broad Institute Genome Sequencing Center for Infectious Disease"/>
            <person name="Wu L."/>
            <person name="Ma J."/>
        </authorList>
    </citation>
    <scope>NUCLEOTIDE SEQUENCE [LARGE SCALE GENOMIC DNA]</scope>
    <source>
        <strain evidence="3">CCUG 56607</strain>
    </source>
</reference>
<dbReference type="EMBL" id="JBHTKL010000005">
    <property type="protein sequence ID" value="MFD1019661.1"/>
    <property type="molecule type" value="Genomic_DNA"/>
</dbReference>
<dbReference type="InterPro" id="IPR029068">
    <property type="entry name" value="Glyas_Bleomycin-R_OHBP_Dase"/>
</dbReference>
<sequence length="140" mass="16006">MFQIGSIFVPVTNLAKAKEWYTKHLGVKEIDSWEGGAGFYFPTGSVQLGLMEVSEPQPTDFNIGNGQKNSYYNFVVQDIHEAYDHFSQNDVPTSEIHEFGGMKFFDFFDPDGNPFSVVDEDLSSPFHKENVRKMQEKDQH</sequence>
<accession>A0ABW3L1G8</accession>
<dbReference type="SUPFAM" id="SSF54593">
    <property type="entry name" value="Glyoxalase/Bleomycin resistance protein/Dihydroxybiphenyl dioxygenase"/>
    <property type="match status" value="1"/>
</dbReference>
<dbReference type="CDD" id="cd06587">
    <property type="entry name" value="VOC"/>
    <property type="match status" value="1"/>
</dbReference>
<proteinExistence type="predicted"/>
<dbReference type="Pfam" id="PF00903">
    <property type="entry name" value="Glyoxalase"/>
    <property type="match status" value="1"/>
</dbReference>
<dbReference type="InterPro" id="IPR004360">
    <property type="entry name" value="Glyas_Fos-R_dOase_dom"/>
</dbReference>
<evidence type="ECO:0000259" key="1">
    <source>
        <dbReference type="PROSITE" id="PS51819"/>
    </source>
</evidence>
<evidence type="ECO:0000313" key="3">
    <source>
        <dbReference type="Proteomes" id="UP001596990"/>
    </source>
</evidence>